<name>A0ABN3NC50_STRLO</name>
<reference evidence="1 2" key="1">
    <citation type="journal article" date="2019" name="Int. J. Syst. Evol. Microbiol.">
        <title>The Global Catalogue of Microorganisms (GCM) 10K type strain sequencing project: providing services to taxonomists for standard genome sequencing and annotation.</title>
        <authorList>
            <consortium name="The Broad Institute Genomics Platform"/>
            <consortium name="The Broad Institute Genome Sequencing Center for Infectious Disease"/>
            <person name="Wu L."/>
            <person name="Ma J."/>
        </authorList>
    </citation>
    <scope>NUCLEOTIDE SEQUENCE [LARGE SCALE GENOMIC DNA]</scope>
    <source>
        <strain evidence="1 2">JCM 4395</strain>
    </source>
</reference>
<protein>
    <recommendedName>
        <fullName evidence="3">GNAT family N-acetyltransferase</fullName>
    </recommendedName>
</protein>
<organism evidence="1 2">
    <name type="scientific">Streptomyces longisporus</name>
    <dbReference type="NCBI Taxonomy" id="1948"/>
    <lineage>
        <taxon>Bacteria</taxon>
        <taxon>Bacillati</taxon>
        <taxon>Actinomycetota</taxon>
        <taxon>Actinomycetes</taxon>
        <taxon>Kitasatosporales</taxon>
        <taxon>Streptomycetaceae</taxon>
        <taxon>Streptomyces</taxon>
    </lineage>
</organism>
<evidence type="ECO:0000313" key="1">
    <source>
        <dbReference type="EMBL" id="GAA2518446.1"/>
    </source>
</evidence>
<dbReference type="EMBL" id="BAAASG010000025">
    <property type="protein sequence ID" value="GAA2518446.1"/>
    <property type="molecule type" value="Genomic_DNA"/>
</dbReference>
<dbReference type="Proteomes" id="UP001501777">
    <property type="component" value="Unassembled WGS sequence"/>
</dbReference>
<dbReference type="RefSeq" id="WP_344406040.1">
    <property type="nucleotide sequence ID" value="NZ_BAAASG010000025.1"/>
</dbReference>
<sequence>MTTQAHRHGPEELYAAGLELYGRALRERHVSGAEADAAPCLVDFGLLYPAVTAPADWSP</sequence>
<evidence type="ECO:0000313" key="2">
    <source>
        <dbReference type="Proteomes" id="UP001501777"/>
    </source>
</evidence>
<comment type="caution">
    <text evidence="1">The sequence shown here is derived from an EMBL/GenBank/DDBJ whole genome shotgun (WGS) entry which is preliminary data.</text>
</comment>
<keyword evidence="2" id="KW-1185">Reference proteome</keyword>
<proteinExistence type="predicted"/>
<gene>
    <name evidence="1" type="ORF">GCM10010276_80320</name>
</gene>
<accession>A0ABN3NC50</accession>
<evidence type="ECO:0008006" key="3">
    <source>
        <dbReference type="Google" id="ProtNLM"/>
    </source>
</evidence>